<dbReference type="PRINTS" id="PR00385">
    <property type="entry name" value="P450"/>
</dbReference>
<dbReference type="InterPro" id="IPR017972">
    <property type="entry name" value="Cyt_P450_CS"/>
</dbReference>
<evidence type="ECO:0000256" key="5">
    <source>
        <dbReference type="ARBA" id="ARBA00023004"/>
    </source>
</evidence>
<evidence type="ECO:0008006" key="11">
    <source>
        <dbReference type="Google" id="ProtNLM"/>
    </source>
</evidence>
<evidence type="ECO:0000256" key="7">
    <source>
        <dbReference type="PIRSR" id="PIRSR602401-1"/>
    </source>
</evidence>
<reference evidence="9 10" key="2">
    <citation type="journal article" date="2012" name="PLoS Pathog.">
        <title>Diverse lifestyles and strategies of plant pathogenesis encoded in the genomes of eighteen Dothideomycetes fungi.</title>
        <authorList>
            <person name="Ohm R.A."/>
            <person name="Feau N."/>
            <person name="Henrissat B."/>
            <person name="Schoch C.L."/>
            <person name="Horwitz B.A."/>
            <person name="Barry K.W."/>
            <person name="Condon B.J."/>
            <person name="Copeland A.C."/>
            <person name="Dhillon B."/>
            <person name="Glaser F."/>
            <person name="Hesse C.N."/>
            <person name="Kosti I."/>
            <person name="LaButti K."/>
            <person name="Lindquist E.A."/>
            <person name="Lucas S."/>
            <person name="Salamov A.A."/>
            <person name="Bradshaw R.E."/>
            <person name="Ciuffetti L."/>
            <person name="Hamelin R.C."/>
            <person name="Kema G.H.J."/>
            <person name="Lawrence C."/>
            <person name="Scott J.A."/>
            <person name="Spatafora J.W."/>
            <person name="Turgeon B.G."/>
            <person name="de Wit P.J.G.M."/>
            <person name="Zhong S."/>
            <person name="Goodwin S.B."/>
            <person name="Grigoriev I.V."/>
        </authorList>
    </citation>
    <scope>NUCLEOTIDE SEQUENCE [LARGE SCALE GENOMIC DNA]</scope>
    <source>
        <strain evidence="10">NZE10 / CBS 128990</strain>
    </source>
</reference>
<evidence type="ECO:0000256" key="1">
    <source>
        <dbReference type="ARBA" id="ARBA00010617"/>
    </source>
</evidence>
<dbReference type="Pfam" id="PF00067">
    <property type="entry name" value="p450"/>
    <property type="match status" value="1"/>
</dbReference>
<keyword evidence="3 7" id="KW-0479">Metal-binding</keyword>
<dbReference type="OrthoDB" id="10029320at2759"/>
<dbReference type="GO" id="GO:0016705">
    <property type="term" value="F:oxidoreductase activity, acting on paired donors, with incorporation or reduction of molecular oxygen"/>
    <property type="evidence" value="ECO:0007669"/>
    <property type="project" value="InterPro"/>
</dbReference>
<comment type="cofactor">
    <cofactor evidence="7">
        <name>heme</name>
        <dbReference type="ChEBI" id="CHEBI:30413"/>
    </cofactor>
</comment>
<organism evidence="9 10">
    <name type="scientific">Dothistroma septosporum (strain NZE10 / CBS 128990)</name>
    <name type="common">Red band needle blight fungus</name>
    <name type="synonym">Mycosphaerella pini</name>
    <dbReference type="NCBI Taxonomy" id="675120"/>
    <lineage>
        <taxon>Eukaryota</taxon>
        <taxon>Fungi</taxon>
        <taxon>Dikarya</taxon>
        <taxon>Ascomycota</taxon>
        <taxon>Pezizomycotina</taxon>
        <taxon>Dothideomycetes</taxon>
        <taxon>Dothideomycetidae</taxon>
        <taxon>Mycosphaerellales</taxon>
        <taxon>Mycosphaerellaceae</taxon>
        <taxon>Dothistroma</taxon>
    </lineage>
</organism>
<dbReference type="GO" id="GO:0004497">
    <property type="term" value="F:monooxygenase activity"/>
    <property type="evidence" value="ECO:0007669"/>
    <property type="project" value="UniProtKB-KW"/>
</dbReference>
<evidence type="ECO:0000256" key="2">
    <source>
        <dbReference type="ARBA" id="ARBA00022617"/>
    </source>
</evidence>
<dbReference type="SUPFAM" id="SSF48264">
    <property type="entry name" value="Cytochrome P450"/>
    <property type="match status" value="1"/>
</dbReference>
<dbReference type="PROSITE" id="PS00086">
    <property type="entry name" value="CYTOCHROME_P450"/>
    <property type="match status" value="1"/>
</dbReference>
<dbReference type="Proteomes" id="UP000016933">
    <property type="component" value="Unassembled WGS sequence"/>
</dbReference>
<evidence type="ECO:0000313" key="9">
    <source>
        <dbReference type="EMBL" id="EME43868.1"/>
    </source>
</evidence>
<dbReference type="AlphaFoldDB" id="N1PLG1"/>
<dbReference type="PANTHER" id="PTHR24291">
    <property type="entry name" value="CYTOCHROME P450 FAMILY 4"/>
    <property type="match status" value="1"/>
</dbReference>
<name>N1PLG1_DOTSN</name>
<proteinExistence type="inferred from homology"/>
<dbReference type="eggNOG" id="KOG0157">
    <property type="taxonomic scope" value="Eukaryota"/>
</dbReference>
<evidence type="ECO:0000313" key="10">
    <source>
        <dbReference type="Proteomes" id="UP000016933"/>
    </source>
</evidence>
<dbReference type="PRINTS" id="PR00463">
    <property type="entry name" value="EP450I"/>
</dbReference>
<dbReference type="PANTHER" id="PTHR24291:SF50">
    <property type="entry name" value="BIFUNCTIONAL ALBAFLAVENONE MONOOXYGENASE_TERPENE SYNTHASE"/>
    <property type="match status" value="1"/>
</dbReference>
<dbReference type="InterPro" id="IPR002401">
    <property type="entry name" value="Cyt_P450_E_grp-I"/>
</dbReference>
<gene>
    <name evidence="9" type="ORF">DOTSEDRAFT_171756</name>
</gene>
<dbReference type="STRING" id="675120.N1PLG1"/>
<evidence type="ECO:0000256" key="3">
    <source>
        <dbReference type="ARBA" id="ARBA00022723"/>
    </source>
</evidence>
<comment type="similarity">
    <text evidence="1 8">Belongs to the cytochrome P450 family.</text>
</comment>
<dbReference type="InterPro" id="IPR050196">
    <property type="entry name" value="Cytochrome_P450_Monoox"/>
</dbReference>
<protein>
    <recommendedName>
        <fullName evidence="11">Cytochrome P450</fullName>
    </recommendedName>
</protein>
<keyword evidence="2 7" id="KW-0349">Heme</keyword>
<dbReference type="Gene3D" id="1.10.630.10">
    <property type="entry name" value="Cytochrome P450"/>
    <property type="match status" value="1"/>
</dbReference>
<feature type="binding site" description="axial binding residue" evidence="7">
    <location>
        <position position="436"/>
    </location>
    <ligand>
        <name>heme</name>
        <dbReference type="ChEBI" id="CHEBI:30413"/>
    </ligand>
    <ligandPart>
        <name>Fe</name>
        <dbReference type="ChEBI" id="CHEBI:18248"/>
    </ligandPart>
</feature>
<evidence type="ECO:0000256" key="6">
    <source>
        <dbReference type="ARBA" id="ARBA00023033"/>
    </source>
</evidence>
<dbReference type="InterPro" id="IPR001128">
    <property type="entry name" value="Cyt_P450"/>
</dbReference>
<keyword evidence="4 8" id="KW-0560">Oxidoreductase</keyword>
<sequence length="519" mass="59103">MRGLAGPPHSYFFGHLPAMPAVLAKQPPNAAPQTYFHCLKEHYGLPDVFYFDAWPLGPQMMLIFNTDMMHTISIKTSLPKHPLTDEFMKNFGGPGNLVTSEGQEWKRWRSAFNPGFAPAQLISMVPMVVDECQRFVEVMSQHARLNEVIRLEQAATKLTVNIIGKIVLDLDLKAWEGRNPLLQAFNSQVRWMAMGLQFQPSELWDIRRPIIQYYNNWTMARYLRGKLNERFASRQSRGRTKHVIDLALEAYLKEVKGTSGDTSNVKELDPEFMTAAISNMKTFVFAGHDTTSSTICYAFYYLSQGPEMLVRIRKEHDEVFGTDPNTVGEQIRKDPFLLSKLDFTLAVTKEVLRLQPPASTIRWAPSGFTIHNPETGENMPADDFMVWPVNVGMHRNPKYWPNPCKFDPDRFIQGSPSYAANNKDAWIPFSKGNRNCIGQELAIIETKAILAMMIRAFDIEIAYNEVYKLRNDGSGYPSLTDGILEQFGERAYQIQRGTAKPSEGMPCRIKRRVQESEVG</sequence>
<keyword evidence="5 7" id="KW-0408">Iron</keyword>
<dbReference type="OMA" id="LMEYHST"/>
<evidence type="ECO:0000256" key="4">
    <source>
        <dbReference type="ARBA" id="ARBA00023002"/>
    </source>
</evidence>
<dbReference type="EMBL" id="KB446539">
    <property type="protein sequence ID" value="EME43868.1"/>
    <property type="molecule type" value="Genomic_DNA"/>
</dbReference>
<keyword evidence="10" id="KW-1185">Reference proteome</keyword>
<reference evidence="10" key="1">
    <citation type="journal article" date="2012" name="PLoS Genet.">
        <title>The genomes of the fungal plant pathogens Cladosporium fulvum and Dothistroma septosporum reveal adaptation to different hosts and lifestyles but also signatures of common ancestry.</title>
        <authorList>
            <person name="de Wit P.J.G.M."/>
            <person name="van der Burgt A."/>
            <person name="Oekmen B."/>
            <person name="Stergiopoulos I."/>
            <person name="Abd-Elsalam K.A."/>
            <person name="Aerts A.L."/>
            <person name="Bahkali A.H."/>
            <person name="Beenen H.G."/>
            <person name="Chettri P."/>
            <person name="Cox M.P."/>
            <person name="Datema E."/>
            <person name="de Vries R.P."/>
            <person name="Dhillon B."/>
            <person name="Ganley A.R."/>
            <person name="Griffiths S.A."/>
            <person name="Guo Y."/>
            <person name="Hamelin R.C."/>
            <person name="Henrissat B."/>
            <person name="Kabir M.S."/>
            <person name="Jashni M.K."/>
            <person name="Kema G."/>
            <person name="Klaubauf S."/>
            <person name="Lapidus A."/>
            <person name="Levasseur A."/>
            <person name="Lindquist E."/>
            <person name="Mehrabi R."/>
            <person name="Ohm R.A."/>
            <person name="Owen T.J."/>
            <person name="Salamov A."/>
            <person name="Schwelm A."/>
            <person name="Schijlen E."/>
            <person name="Sun H."/>
            <person name="van den Burg H.A."/>
            <person name="van Ham R.C.H.J."/>
            <person name="Zhang S."/>
            <person name="Goodwin S.B."/>
            <person name="Grigoriev I.V."/>
            <person name="Collemare J."/>
            <person name="Bradshaw R.E."/>
        </authorList>
    </citation>
    <scope>NUCLEOTIDE SEQUENCE [LARGE SCALE GENOMIC DNA]</scope>
    <source>
        <strain evidence="10">NZE10 / CBS 128990</strain>
    </source>
</reference>
<dbReference type="GO" id="GO:0005506">
    <property type="term" value="F:iron ion binding"/>
    <property type="evidence" value="ECO:0007669"/>
    <property type="project" value="InterPro"/>
</dbReference>
<keyword evidence="6 8" id="KW-0503">Monooxygenase</keyword>
<accession>N1PLG1</accession>
<dbReference type="GO" id="GO:0020037">
    <property type="term" value="F:heme binding"/>
    <property type="evidence" value="ECO:0007669"/>
    <property type="project" value="InterPro"/>
</dbReference>
<dbReference type="InterPro" id="IPR036396">
    <property type="entry name" value="Cyt_P450_sf"/>
</dbReference>
<dbReference type="HOGENOM" id="CLU_020492_1_0_1"/>
<evidence type="ECO:0000256" key="8">
    <source>
        <dbReference type="RuleBase" id="RU000461"/>
    </source>
</evidence>